<organism evidence="2 3">
    <name type="scientific">Chryseobacterium soli</name>
    <dbReference type="NCBI Taxonomy" id="445961"/>
    <lineage>
        <taxon>Bacteria</taxon>
        <taxon>Pseudomonadati</taxon>
        <taxon>Bacteroidota</taxon>
        <taxon>Flavobacteriia</taxon>
        <taxon>Flavobacteriales</taxon>
        <taxon>Weeksellaceae</taxon>
        <taxon>Chryseobacterium group</taxon>
        <taxon>Chryseobacterium</taxon>
    </lineage>
</organism>
<protein>
    <submittedName>
        <fullName evidence="2">Uncharacterized protein</fullName>
    </submittedName>
</protein>
<dbReference type="PROSITE" id="PS50005">
    <property type="entry name" value="TPR"/>
    <property type="match status" value="1"/>
</dbReference>
<evidence type="ECO:0000313" key="3">
    <source>
        <dbReference type="Proteomes" id="UP000028705"/>
    </source>
</evidence>
<name>A0A086ACQ3_9FLAO</name>
<dbReference type="Gene3D" id="1.25.40.10">
    <property type="entry name" value="Tetratricopeptide repeat domain"/>
    <property type="match status" value="1"/>
</dbReference>
<dbReference type="Proteomes" id="UP000028705">
    <property type="component" value="Unassembled WGS sequence"/>
</dbReference>
<sequence>MLTILKVENKRVRLFFIFVLVVSSLFPAQVRMEESFPVNTINHDITLSVPSLSRNMVIERLREVRNSKEFKEKNWKDESFYFTSFEKAESSMSVKKIHNLEDKGYNLSYYLQMNYDDNGDIHVQITNDDFKKWLDPDGKPAAPENIKYLEFYQTCSKELLELVTHYLTGNITSDENNNALLEEAEEYTEEENYDKALKTYTTILSSDPSNSLALFNTSQLLFSLKKYPEALHAIEKLEKNTDLPASLILNSKDLKIQILLTSGQHEKAFSEGHILTQYAEKLNPETAFKNREDAQGKLRLIPVDEALMLLKSAHYFKELHKDKESLDALKKYESLIPDKDKNLLKSLFRFYCILHFPQESERIRQTILKGYPKEKVSCKN</sequence>
<dbReference type="InterPro" id="IPR011990">
    <property type="entry name" value="TPR-like_helical_dom_sf"/>
</dbReference>
<dbReference type="SUPFAM" id="SSF48452">
    <property type="entry name" value="TPR-like"/>
    <property type="match status" value="1"/>
</dbReference>
<keyword evidence="1" id="KW-0802">TPR repeat</keyword>
<dbReference type="eggNOG" id="ENOG50311IS">
    <property type="taxonomic scope" value="Bacteria"/>
</dbReference>
<feature type="repeat" description="TPR" evidence="1">
    <location>
        <begin position="177"/>
        <end position="210"/>
    </location>
</feature>
<comment type="caution">
    <text evidence="2">The sequence shown here is derived from an EMBL/GenBank/DDBJ whole genome shotgun (WGS) entry which is preliminary data.</text>
</comment>
<dbReference type="RefSeq" id="WP_034709243.1">
    <property type="nucleotide sequence ID" value="NZ_JPRH01000001.1"/>
</dbReference>
<evidence type="ECO:0000313" key="2">
    <source>
        <dbReference type="EMBL" id="KFF14467.1"/>
    </source>
</evidence>
<dbReference type="EMBL" id="JPRH01000001">
    <property type="protein sequence ID" value="KFF14467.1"/>
    <property type="molecule type" value="Genomic_DNA"/>
</dbReference>
<keyword evidence="3" id="KW-1185">Reference proteome</keyword>
<proteinExistence type="predicted"/>
<gene>
    <name evidence="2" type="ORF">IW15_03280</name>
</gene>
<dbReference type="InterPro" id="IPR019734">
    <property type="entry name" value="TPR_rpt"/>
</dbReference>
<evidence type="ECO:0000256" key="1">
    <source>
        <dbReference type="PROSITE-ProRule" id="PRU00339"/>
    </source>
</evidence>
<dbReference type="OrthoDB" id="1255359at2"/>
<dbReference type="STRING" id="445961.IW15_03280"/>
<dbReference type="AlphaFoldDB" id="A0A086ACQ3"/>
<reference evidence="2 3" key="1">
    <citation type="submission" date="2014-07" db="EMBL/GenBank/DDBJ databases">
        <title>Genome of Chryseobacterium soli DSM 19298.</title>
        <authorList>
            <person name="Stropko S.J."/>
            <person name="Pipes S.E."/>
            <person name="Newman J."/>
        </authorList>
    </citation>
    <scope>NUCLEOTIDE SEQUENCE [LARGE SCALE GENOMIC DNA]</scope>
    <source>
        <strain evidence="2 3">DSM 19298</strain>
    </source>
</reference>
<accession>A0A086ACQ3</accession>